<keyword evidence="3" id="KW-0862">Zinc</keyword>
<dbReference type="Pfam" id="PF01667">
    <property type="entry name" value="Ribosomal_S27e"/>
    <property type="match status" value="1"/>
</dbReference>
<name>A0A0H5BKV7_9EUKA</name>
<dbReference type="InterPro" id="IPR023407">
    <property type="entry name" value="Ribosomal_eS27_Zn-bd_dom_sf"/>
</dbReference>
<gene>
    <name evidence="6" type="primary">rps27</name>
</gene>
<dbReference type="EMBL" id="AB996604">
    <property type="protein sequence ID" value="BAS01950.1"/>
    <property type="molecule type" value="Genomic_DNA"/>
</dbReference>
<evidence type="ECO:0000256" key="4">
    <source>
        <dbReference type="ARBA" id="ARBA00022980"/>
    </source>
</evidence>
<evidence type="ECO:0000256" key="2">
    <source>
        <dbReference type="ARBA" id="ARBA00010919"/>
    </source>
</evidence>
<evidence type="ECO:0000256" key="5">
    <source>
        <dbReference type="ARBA" id="ARBA00023274"/>
    </source>
</evidence>
<dbReference type="GO" id="GO:0005840">
    <property type="term" value="C:ribosome"/>
    <property type="evidence" value="ECO:0007669"/>
    <property type="project" value="UniProtKB-KW"/>
</dbReference>
<dbReference type="InterPro" id="IPR011332">
    <property type="entry name" value="Ribosomal_zn-bd"/>
</dbReference>
<dbReference type="GO" id="GO:0006412">
    <property type="term" value="P:translation"/>
    <property type="evidence" value="ECO:0007669"/>
    <property type="project" value="InterPro"/>
</dbReference>
<evidence type="ECO:0000313" key="6">
    <source>
        <dbReference type="EMBL" id="BAS01950.1"/>
    </source>
</evidence>
<comment type="similarity">
    <text evidence="2">Belongs to the eukaryotic ribosomal protein eS27 family.</text>
</comment>
<protein>
    <submittedName>
        <fullName evidence="6">Ribosomal protein S27</fullName>
    </submittedName>
</protein>
<keyword evidence="5" id="KW-0687">Ribonucleoprotein</keyword>
<sequence length="105" mass="12443">MNNIRYCRFIMKFKETNDISNPRSKLEERKHKKKRLIPFPNSRFIAGKCLVCKKINIMFSHQVVERRCIQCSTLLSIPRAGKCKSTKGILNVLDCLFIKFYCIIW</sequence>
<proteinExistence type="inferred from homology"/>
<evidence type="ECO:0000256" key="3">
    <source>
        <dbReference type="ARBA" id="ARBA00022833"/>
    </source>
</evidence>
<dbReference type="InterPro" id="IPR000592">
    <property type="entry name" value="Ribosomal_eS27"/>
</dbReference>
<dbReference type="GO" id="GO:0003735">
    <property type="term" value="F:structural constituent of ribosome"/>
    <property type="evidence" value="ECO:0007669"/>
    <property type="project" value="InterPro"/>
</dbReference>
<keyword evidence="6" id="KW-0542">Nucleomorph</keyword>
<dbReference type="Gene3D" id="2.20.25.100">
    <property type="entry name" value="Zn-binding ribosomal proteins"/>
    <property type="match status" value="1"/>
</dbReference>
<evidence type="ECO:0000256" key="1">
    <source>
        <dbReference type="ARBA" id="ARBA00001947"/>
    </source>
</evidence>
<accession>A0A0H5BKV7</accession>
<dbReference type="PANTHER" id="PTHR11594">
    <property type="entry name" value="40S RIBOSOMAL PROTEIN S27"/>
    <property type="match status" value="1"/>
</dbReference>
<dbReference type="SUPFAM" id="SSF57829">
    <property type="entry name" value="Zn-binding ribosomal proteins"/>
    <property type="match status" value="1"/>
</dbReference>
<dbReference type="AlphaFoldDB" id="A0A0H5BKV7"/>
<organism evidence="6">
    <name type="scientific">Amorphochlora amoebiformis</name>
    <dbReference type="NCBI Taxonomy" id="1561963"/>
    <lineage>
        <taxon>Eukaryota</taxon>
        <taxon>Sar</taxon>
        <taxon>Rhizaria</taxon>
        <taxon>Cercozoa</taxon>
        <taxon>Chlorarachniophyceae</taxon>
        <taxon>Amorphochlora</taxon>
    </lineage>
</organism>
<dbReference type="GO" id="GO:1990904">
    <property type="term" value="C:ribonucleoprotein complex"/>
    <property type="evidence" value="ECO:0007669"/>
    <property type="project" value="UniProtKB-KW"/>
</dbReference>
<comment type="cofactor">
    <cofactor evidence="1">
        <name>Zn(2+)</name>
        <dbReference type="ChEBI" id="CHEBI:29105"/>
    </cofactor>
</comment>
<reference evidence="6" key="1">
    <citation type="journal article" date="2015" name="Genome Biol. Evol.">
        <title>Nucleomorph Genome Sequences of Two Chlorarachniophytes, Amorphochlora amoebiformis and Lotharella vacuolata.</title>
        <authorList>
            <person name="Suzuki S."/>
            <person name="Shirato S."/>
            <person name="Hirakawa Y."/>
            <person name="Ishida K."/>
        </authorList>
    </citation>
    <scope>NUCLEOTIDE SEQUENCE</scope>
    <source>
        <strain evidence="6">CCMP2058</strain>
    </source>
</reference>
<keyword evidence="4 6" id="KW-0689">Ribosomal protein</keyword>
<geneLocation type="nucleomorph" evidence="6"/>